<evidence type="ECO:0000313" key="2">
    <source>
        <dbReference type="EMBL" id="AOS43038.1"/>
    </source>
</evidence>
<dbReference type="Pfam" id="PF09423">
    <property type="entry name" value="PhoD"/>
    <property type="match status" value="1"/>
</dbReference>
<dbReference type="RefSeq" id="WP_069960433.1">
    <property type="nucleotide sequence ID" value="NZ_CP016094.1"/>
</dbReference>
<dbReference type="InterPro" id="IPR038607">
    <property type="entry name" value="PhoD-like_sf"/>
</dbReference>
<dbReference type="AlphaFoldDB" id="A0A1I7PHF8"/>
<evidence type="ECO:0000313" key="3">
    <source>
        <dbReference type="Proteomes" id="UP000095228"/>
    </source>
</evidence>
<feature type="domain" description="PhoD-like phosphatase metallophosphatase" evidence="1">
    <location>
        <begin position="172"/>
        <end position="412"/>
    </location>
</feature>
<accession>A0A1I7PHF8</accession>
<keyword evidence="3" id="KW-1185">Reference proteome</keyword>
<dbReference type="STRING" id="1838286.Verru16b_00076"/>
<sequence length="463" mass="52559">MTTLRRPAHRLLFVLGLLASIFGLPSAALAAPSIISGPMLGYRAHREVFLWVEAKEAQTVTLDYWLAGQPATKRTLTQANPAVTPAGGQIIHFRPGLLEPGARYEYTLSLDGVAQALPFPATFQTQALWEWRTPAPDFKFVTGSCAYINDPAFDRPGTPYGKTTRTFELMGDSGADFAVWLGDNWYYREPDYDSVSGLWYRPQHDRAIPEMRKLLGTMHHYATWDDHDYGPNDSNSSYEYKDEALKIFRAYWGNPSYGEADNPGVHTKFYWSDAAFFLLDNHYHRDAATLNQDLHPGKSQYGRKQLEWLKQSLIAAKELKHFKFFFIATGNQMLQVRTGAESHQEYRREREELLAFIREQEITGVVFLTGDVHHSGLYRRQLAKDGPWVYEITASPFSSGSWDVEKSNKATDPYLVKDSLVGDQNFTTVEVRGPKDARELVITCIDKQGVTRFTHTVPLADLQ</sequence>
<evidence type="ECO:0000259" key="1">
    <source>
        <dbReference type="Pfam" id="PF09423"/>
    </source>
</evidence>
<dbReference type="InterPro" id="IPR029052">
    <property type="entry name" value="Metallo-depent_PP-like"/>
</dbReference>
<dbReference type="PANTHER" id="PTHR33987:SF1">
    <property type="entry name" value="CALCINEURIN-LIKE METALLO-PHOSPHOESTERASE SUPERFAMILY PROTEIN"/>
    <property type="match status" value="1"/>
</dbReference>
<dbReference type="OrthoDB" id="9810511at2"/>
<dbReference type="SUPFAM" id="SSF56300">
    <property type="entry name" value="Metallo-dependent phosphatases"/>
    <property type="match status" value="1"/>
</dbReference>
<dbReference type="Proteomes" id="UP000095228">
    <property type="component" value="Chromosome"/>
</dbReference>
<dbReference type="PANTHER" id="PTHR33987">
    <property type="entry name" value="CALCINEURIN-LIKE METALLO-PHOSPHOESTERASE SUPERFAMILY PROTEIN"/>
    <property type="match status" value="1"/>
</dbReference>
<name>A0A1I7PHF8_9BACT</name>
<dbReference type="EMBL" id="CP016094">
    <property type="protein sequence ID" value="AOS43038.1"/>
    <property type="molecule type" value="Genomic_DNA"/>
</dbReference>
<dbReference type="Gene3D" id="3.60.21.70">
    <property type="entry name" value="PhoD-like phosphatase"/>
    <property type="match status" value="1"/>
</dbReference>
<dbReference type="CDD" id="cd07389">
    <property type="entry name" value="MPP_PhoD"/>
    <property type="match status" value="1"/>
</dbReference>
<proteinExistence type="predicted"/>
<dbReference type="InterPro" id="IPR018946">
    <property type="entry name" value="PhoD-like_MPP"/>
</dbReference>
<dbReference type="KEGG" id="obg:Verru16b_00076"/>
<gene>
    <name evidence="2" type="ORF">Verru16b_00076</name>
</gene>
<organism evidence="2 3">
    <name type="scientific">Lacunisphaera limnophila</name>
    <dbReference type="NCBI Taxonomy" id="1838286"/>
    <lineage>
        <taxon>Bacteria</taxon>
        <taxon>Pseudomonadati</taxon>
        <taxon>Verrucomicrobiota</taxon>
        <taxon>Opitutia</taxon>
        <taxon>Opitutales</taxon>
        <taxon>Opitutaceae</taxon>
        <taxon>Lacunisphaera</taxon>
    </lineage>
</organism>
<reference evidence="2 3" key="1">
    <citation type="submission" date="2016-06" db="EMBL/GenBank/DDBJ databases">
        <title>Three novel species with peptidoglycan cell walls form the new genus Lacunisphaera gen. nov. in the family Opitutaceae of the verrucomicrobial subdivision 4.</title>
        <authorList>
            <person name="Rast P."/>
            <person name="Gloeckner I."/>
            <person name="Jogler M."/>
            <person name="Boedeker C."/>
            <person name="Jeske O."/>
            <person name="Wiegand S."/>
            <person name="Reinhardt R."/>
            <person name="Schumann P."/>
            <person name="Rohde M."/>
            <person name="Spring S."/>
            <person name="Gloeckner F.O."/>
            <person name="Jogler C."/>
        </authorList>
    </citation>
    <scope>NUCLEOTIDE SEQUENCE [LARGE SCALE GENOMIC DNA]</scope>
    <source>
        <strain evidence="2 3">IG16b</strain>
    </source>
</reference>
<protein>
    <submittedName>
        <fullName evidence="2">PhoD-like phosphatase</fullName>
    </submittedName>
</protein>